<dbReference type="EMBL" id="KF660604">
    <property type="protein sequence ID" value="AHA52610.1"/>
    <property type="molecule type" value="Genomic_DNA"/>
</dbReference>
<evidence type="ECO:0000256" key="8">
    <source>
        <dbReference type="ARBA" id="ARBA00049551"/>
    </source>
</evidence>
<keyword evidence="9 10" id="KW-0496">Mitochondrion</keyword>
<reference evidence="10" key="1">
    <citation type="submission" date="2013-09" db="EMBL/GenBank/DDBJ databases">
        <authorList>
            <person name="Liu G."/>
            <person name="Zhao L."/>
            <person name="Zhu X."/>
        </authorList>
    </citation>
    <scope>NUCLEOTIDE SEQUENCE</scope>
</reference>
<keyword evidence="9" id="KW-0249">Electron transport</keyword>
<organism evidence="10">
    <name type="scientific">Chabertia ovina</name>
    <name type="common">large-mouth bowel worm</name>
    <dbReference type="NCBI Taxonomy" id="63233"/>
    <lineage>
        <taxon>Eukaryota</taxon>
        <taxon>Metazoa</taxon>
        <taxon>Ecdysozoa</taxon>
        <taxon>Nematoda</taxon>
        <taxon>Chromadorea</taxon>
        <taxon>Rhabditida</taxon>
        <taxon>Rhabditina</taxon>
        <taxon>Rhabditomorpha</taxon>
        <taxon>Strongyloidea</taxon>
        <taxon>Strongylidae</taxon>
        <taxon>Chabertia</taxon>
    </lineage>
</organism>
<dbReference type="PANTHER" id="PTHR11058">
    <property type="entry name" value="NADH-UBIQUINONE OXIDOREDUCTASE CHAIN 3"/>
    <property type="match status" value="1"/>
</dbReference>
<accession>W8DMD9</accession>
<comment type="similarity">
    <text evidence="2 9">Belongs to the complex I subunit 3 family.</text>
</comment>
<keyword evidence="9" id="KW-1278">Translocase</keyword>
<evidence type="ECO:0000256" key="1">
    <source>
        <dbReference type="ARBA" id="ARBA00004370"/>
    </source>
</evidence>
<keyword evidence="7 9" id="KW-0472">Membrane</keyword>
<evidence type="ECO:0000313" key="10">
    <source>
        <dbReference type="EMBL" id="AHA52610.1"/>
    </source>
</evidence>
<dbReference type="EC" id="7.1.1.2" evidence="9"/>
<sequence length="111" mass="13047">MFNLLFVVLFTLFLLILLYVVNFVMSVKKVNLLKVNAFESGFLGVGKIQNSFSIHFFVMMLMFVILDLEIVMFLGLLVSDTSSFISFFMLMMFIFGGFYMEWWYGKLIWVI</sequence>
<dbReference type="GO" id="GO:0030964">
    <property type="term" value="C:NADH dehydrogenase complex"/>
    <property type="evidence" value="ECO:0007669"/>
    <property type="project" value="TreeGrafter"/>
</dbReference>
<comment type="subcellular location">
    <subcellularLocation>
        <location evidence="1">Membrane</location>
    </subcellularLocation>
    <subcellularLocation>
        <location evidence="9">Mitochondrion membrane</location>
        <topology evidence="9">Multi-pass membrane protein</topology>
    </subcellularLocation>
</comment>
<keyword evidence="4 9" id="KW-0813">Transport</keyword>
<protein>
    <recommendedName>
        <fullName evidence="3 9">NADH-ubiquinone oxidoreductase chain 3</fullName>
        <ecNumber evidence="9">7.1.1.2</ecNumber>
    </recommendedName>
</protein>
<evidence type="ECO:0000256" key="3">
    <source>
        <dbReference type="ARBA" id="ARBA00021007"/>
    </source>
</evidence>
<dbReference type="AlphaFoldDB" id="W8DMD9"/>
<feature type="transmembrane region" description="Helical" evidence="9">
    <location>
        <begin position="84"/>
        <end position="104"/>
    </location>
</feature>
<name>W8DMD9_9BILA</name>
<keyword evidence="9" id="KW-0830">Ubiquinone</keyword>
<gene>
    <name evidence="10" type="primary">nad3</name>
</gene>
<dbReference type="Gene3D" id="1.20.58.1610">
    <property type="entry name" value="NADH:ubiquinone/plastoquinone oxidoreductase, chain 3"/>
    <property type="match status" value="1"/>
</dbReference>
<comment type="function">
    <text evidence="9">Core subunit of the mitochondrial membrane respiratory chain NADH dehydrogenase (Complex I) which catalyzes electron transfer from NADH through the respiratory chain, using ubiquinone as an electron acceptor. Essential for the catalytic activity of complex I.</text>
</comment>
<geneLocation type="mitochondrion" evidence="10"/>
<feature type="transmembrane region" description="Helical" evidence="9">
    <location>
        <begin position="56"/>
        <end position="78"/>
    </location>
</feature>
<keyword evidence="9" id="KW-0520">NAD</keyword>
<dbReference type="PANTHER" id="PTHR11058:SF9">
    <property type="entry name" value="NADH-UBIQUINONE OXIDOREDUCTASE CHAIN 3"/>
    <property type="match status" value="1"/>
</dbReference>
<keyword evidence="9" id="KW-0679">Respiratory chain</keyword>
<evidence type="ECO:0000256" key="7">
    <source>
        <dbReference type="ARBA" id="ARBA00023136"/>
    </source>
</evidence>
<comment type="catalytic activity">
    <reaction evidence="8 9">
        <text>a ubiquinone + NADH + 5 H(+)(in) = a ubiquinol + NAD(+) + 4 H(+)(out)</text>
        <dbReference type="Rhea" id="RHEA:29091"/>
        <dbReference type="Rhea" id="RHEA-COMP:9565"/>
        <dbReference type="Rhea" id="RHEA-COMP:9566"/>
        <dbReference type="ChEBI" id="CHEBI:15378"/>
        <dbReference type="ChEBI" id="CHEBI:16389"/>
        <dbReference type="ChEBI" id="CHEBI:17976"/>
        <dbReference type="ChEBI" id="CHEBI:57540"/>
        <dbReference type="ChEBI" id="CHEBI:57945"/>
        <dbReference type="EC" id="7.1.1.2"/>
    </reaction>
</comment>
<keyword evidence="5 9" id="KW-0812">Transmembrane</keyword>
<evidence type="ECO:0000256" key="9">
    <source>
        <dbReference type="RuleBase" id="RU003640"/>
    </source>
</evidence>
<feature type="transmembrane region" description="Helical" evidence="9">
    <location>
        <begin position="6"/>
        <end position="25"/>
    </location>
</feature>
<evidence type="ECO:0000256" key="6">
    <source>
        <dbReference type="ARBA" id="ARBA00022989"/>
    </source>
</evidence>
<dbReference type="GO" id="GO:0008137">
    <property type="term" value="F:NADH dehydrogenase (ubiquinone) activity"/>
    <property type="evidence" value="ECO:0007669"/>
    <property type="project" value="UniProtKB-UniRule"/>
</dbReference>
<reference evidence="10" key="2">
    <citation type="journal article" date="2014" name="Parasit. Vectors">
        <title>Chabertia erschowi (Nematoda) is a distinct species based on nuclear ribosomal DNA sequences and mitochondrial DNA sequences.</title>
        <authorList>
            <person name="Liu G.H."/>
            <person name="Zhao L."/>
            <person name="Song H.Q."/>
            <person name="Zhao G.H."/>
            <person name="Cai J.Z."/>
            <person name="Zhao Q."/>
            <person name="Zhu X.Q."/>
        </authorList>
    </citation>
    <scope>NUCLEOTIDE SEQUENCE</scope>
</reference>
<evidence type="ECO:0000256" key="2">
    <source>
        <dbReference type="ARBA" id="ARBA00008472"/>
    </source>
</evidence>
<evidence type="ECO:0000256" key="5">
    <source>
        <dbReference type="ARBA" id="ARBA00022692"/>
    </source>
</evidence>
<dbReference type="Pfam" id="PF00507">
    <property type="entry name" value="Oxidored_q4"/>
    <property type="match status" value="1"/>
</dbReference>
<evidence type="ECO:0000256" key="4">
    <source>
        <dbReference type="ARBA" id="ARBA00022448"/>
    </source>
</evidence>
<dbReference type="InterPro" id="IPR038430">
    <property type="entry name" value="NDAH_ubi_oxred_su3_sf"/>
</dbReference>
<proteinExistence type="inferred from homology"/>
<dbReference type="GO" id="GO:0031966">
    <property type="term" value="C:mitochondrial membrane"/>
    <property type="evidence" value="ECO:0007669"/>
    <property type="project" value="UniProtKB-SubCell"/>
</dbReference>
<dbReference type="InterPro" id="IPR000440">
    <property type="entry name" value="NADH_UbQ/plastoQ_OxRdtase_su3"/>
</dbReference>
<keyword evidence="6 9" id="KW-1133">Transmembrane helix</keyword>